<dbReference type="AlphaFoldDB" id="A0A840DYX0"/>
<organism evidence="1 2">
    <name type="scientific">Neolewinella aquimaris</name>
    <dbReference type="NCBI Taxonomy" id="1835722"/>
    <lineage>
        <taxon>Bacteria</taxon>
        <taxon>Pseudomonadati</taxon>
        <taxon>Bacteroidota</taxon>
        <taxon>Saprospiria</taxon>
        <taxon>Saprospirales</taxon>
        <taxon>Lewinellaceae</taxon>
        <taxon>Neolewinella</taxon>
    </lineage>
</organism>
<comment type="caution">
    <text evidence="1">The sequence shown here is derived from an EMBL/GenBank/DDBJ whole genome shotgun (WGS) entry which is preliminary data.</text>
</comment>
<name>A0A840DYX0_9BACT</name>
<gene>
    <name evidence="1" type="ORF">GGR28_001077</name>
</gene>
<sequence length="151" mass="16392">MLSVISPYATYLRHCRSGISVEVRLGSPESPNCSGLGICGIEPESVLSTTSQSNGVRGYLRIDPPTGRLLIHFTNESLGEEIRQKHFPPAGFSLGHEVQLPNWLVAALRLPAGRHRIEAGSYPTLDDGTFTTLSVRISAADECQYTLRLAA</sequence>
<protein>
    <submittedName>
        <fullName evidence="1">Uncharacterized protein</fullName>
    </submittedName>
</protein>
<accession>A0A840DYX0</accession>
<proteinExistence type="predicted"/>
<dbReference type="RefSeq" id="WP_183494715.1">
    <property type="nucleotide sequence ID" value="NZ_JACIFF010000002.1"/>
</dbReference>
<dbReference type="Proteomes" id="UP000576209">
    <property type="component" value="Unassembled WGS sequence"/>
</dbReference>
<evidence type="ECO:0000313" key="2">
    <source>
        <dbReference type="Proteomes" id="UP000576209"/>
    </source>
</evidence>
<dbReference type="EMBL" id="JACIFF010000002">
    <property type="protein sequence ID" value="MBB4078464.1"/>
    <property type="molecule type" value="Genomic_DNA"/>
</dbReference>
<evidence type="ECO:0000313" key="1">
    <source>
        <dbReference type="EMBL" id="MBB4078464.1"/>
    </source>
</evidence>
<keyword evidence="2" id="KW-1185">Reference proteome</keyword>
<reference evidence="1 2" key="1">
    <citation type="submission" date="2020-08" db="EMBL/GenBank/DDBJ databases">
        <title>Genomic Encyclopedia of Type Strains, Phase IV (KMG-IV): sequencing the most valuable type-strain genomes for metagenomic binning, comparative biology and taxonomic classification.</title>
        <authorList>
            <person name="Goeker M."/>
        </authorList>
    </citation>
    <scope>NUCLEOTIDE SEQUENCE [LARGE SCALE GENOMIC DNA]</scope>
    <source>
        <strain evidence="1 2">DSM 105137</strain>
    </source>
</reference>